<dbReference type="AlphaFoldDB" id="A4BXY7"/>
<accession>A4BXY7</accession>
<proteinExistence type="predicted"/>
<dbReference type="STRING" id="313594.PI23P_05002"/>
<reference evidence="2 3" key="1">
    <citation type="submission" date="2006-02" db="EMBL/GenBank/DDBJ databases">
        <authorList>
            <person name="Murray A."/>
            <person name="Staley J."/>
            <person name="Ferriera S."/>
            <person name="Johnson J."/>
            <person name="Kravitz S."/>
            <person name="Halpern A."/>
            <person name="Remington K."/>
            <person name="Beeson K."/>
            <person name="Tran B."/>
            <person name="Rogers Y.-H."/>
            <person name="Friedman R."/>
            <person name="Venter J.C."/>
        </authorList>
    </citation>
    <scope>NUCLEOTIDE SEQUENCE [LARGE SCALE GENOMIC DNA]</scope>
    <source>
        <strain evidence="2 3">23-P</strain>
    </source>
</reference>
<keyword evidence="3" id="KW-1185">Reference proteome</keyword>
<comment type="caution">
    <text evidence="2">The sequence shown here is derived from an EMBL/GenBank/DDBJ whole genome shotgun (WGS) entry which is preliminary data.</text>
</comment>
<organism evidence="2 3">
    <name type="scientific">Polaribacter irgensii 23-P</name>
    <dbReference type="NCBI Taxonomy" id="313594"/>
    <lineage>
        <taxon>Bacteria</taxon>
        <taxon>Pseudomonadati</taxon>
        <taxon>Bacteroidota</taxon>
        <taxon>Flavobacteriia</taxon>
        <taxon>Flavobacteriales</taxon>
        <taxon>Flavobacteriaceae</taxon>
    </lineage>
</organism>
<dbReference type="OrthoDB" id="1203191at2"/>
<protein>
    <submittedName>
        <fullName evidence="2">Uncharacterized protein</fullName>
    </submittedName>
</protein>
<keyword evidence="1" id="KW-0472">Membrane</keyword>
<dbReference type="HOGENOM" id="CLU_2651345_0_0_10"/>
<keyword evidence="1" id="KW-1133">Transmembrane helix</keyword>
<dbReference type="EMBL" id="AAOG01000001">
    <property type="protein sequence ID" value="EAR13828.1"/>
    <property type="molecule type" value="Genomic_DNA"/>
</dbReference>
<evidence type="ECO:0000313" key="2">
    <source>
        <dbReference type="EMBL" id="EAR13828.1"/>
    </source>
</evidence>
<gene>
    <name evidence="2" type="ORF">PI23P_05002</name>
</gene>
<evidence type="ECO:0000256" key="1">
    <source>
        <dbReference type="SAM" id="Phobius"/>
    </source>
</evidence>
<keyword evidence="1" id="KW-0812">Transmembrane</keyword>
<sequence>MKLFKKIYFLMYPILFASFFLFFKSVNVFNSVSLQLVITTILAYILSPKVKIIDKNSGEQGQIRGLFFKKVIDNKV</sequence>
<dbReference type="Proteomes" id="UP000003053">
    <property type="component" value="Unassembled WGS sequence"/>
</dbReference>
<feature type="transmembrane region" description="Helical" evidence="1">
    <location>
        <begin position="7"/>
        <end position="23"/>
    </location>
</feature>
<evidence type="ECO:0000313" key="3">
    <source>
        <dbReference type="Proteomes" id="UP000003053"/>
    </source>
</evidence>
<dbReference type="eggNOG" id="ENOG50300C3">
    <property type="taxonomic scope" value="Bacteria"/>
</dbReference>
<name>A4BXY7_9FLAO</name>